<evidence type="ECO:0000313" key="2">
    <source>
        <dbReference type="Proteomes" id="UP000199702"/>
    </source>
</evidence>
<protein>
    <submittedName>
        <fullName evidence="1">Uncharacterized protein</fullName>
    </submittedName>
</protein>
<dbReference type="RefSeq" id="WP_143055572.1">
    <property type="nucleotide sequence ID" value="NZ_CBCSJU010000001.1"/>
</dbReference>
<evidence type="ECO:0000313" key="1">
    <source>
        <dbReference type="EMBL" id="SEI39523.1"/>
    </source>
</evidence>
<dbReference type="STRING" id="402734.SAMN05660918_0321"/>
<dbReference type="AlphaFoldDB" id="A0A1H6Q6X3"/>
<accession>A0A1H6Q6X3</accession>
<dbReference type="Proteomes" id="UP000199702">
    <property type="component" value="Unassembled WGS sequence"/>
</dbReference>
<proteinExistence type="predicted"/>
<gene>
    <name evidence="1" type="ORF">SAMN05660918_0321</name>
</gene>
<keyword evidence="2" id="KW-1185">Reference proteome</keyword>
<name>A0A1H6Q6X3_9FLAO</name>
<dbReference type="OrthoDB" id="1366021at2"/>
<sequence length="107" mass="12277">MRLFAIIFCFYLTALMALPSVRVIKMQLSETCKSSSCDNNDFESGCCEKGKIIMSLSFTPVNYLQSKLYKAPVKTVVITSKKEKIYYQENLISKYQNSIWQPPKIIS</sequence>
<reference evidence="2" key="1">
    <citation type="submission" date="2016-10" db="EMBL/GenBank/DDBJ databases">
        <authorList>
            <person name="Varghese N."/>
            <person name="Submissions S."/>
        </authorList>
    </citation>
    <scope>NUCLEOTIDE SEQUENCE [LARGE SCALE GENOMIC DNA]</scope>
    <source>
        <strain evidence="2">DSM 17934</strain>
    </source>
</reference>
<organism evidence="1 2">
    <name type="scientific">Flavobacterium terrigena</name>
    <dbReference type="NCBI Taxonomy" id="402734"/>
    <lineage>
        <taxon>Bacteria</taxon>
        <taxon>Pseudomonadati</taxon>
        <taxon>Bacteroidota</taxon>
        <taxon>Flavobacteriia</taxon>
        <taxon>Flavobacteriales</taxon>
        <taxon>Flavobacteriaceae</taxon>
        <taxon>Flavobacterium</taxon>
    </lineage>
</organism>
<dbReference type="EMBL" id="FNYA01000001">
    <property type="protein sequence ID" value="SEI39523.1"/>
    <property type="molecule type" value="Genomic_DNA"/>
</dbReference>